<feature type="region of interest" description="Disordered" evidence="2">
    <location>
        <begin position="205"/>
        <end position="391"/>
    </location>
</feature>
<reference evidence="3 4" key="2">
    <citation type="journal article" date="2011" name="ISME J.">
        <title>RNA-seq reveals cooperative metabolic interactions between two termite-gut spirochete species in co-culture.</title>
        <authorList>
            <person name="Rosenthal A.Z."/>
            <person name="Matson E.G."/>
            <person name="Eldar A."/>
            <person name="Leadbetter J.R."/>
        </authorList>
    </citation>
    <scope>NUCLEOTIDE SEQUENCE [LARGE SCALE GENOMIC DNA]</scope>
    <source>
        <strain evidence="4">ATCC BAA-887 / DSM 12427 / ZAS-2</strain>
    </source>
</reference>
<organism evidence="3 4">
    <name type="scientific">Treponema primitia (strain ATCC BAA-887 / DSM 12427 / ZAS-2)</name>
    <dbReference type="NCBI Taxonomy" id="545694"/>
    <lineage>
        <taxon>Bacteria</taxon>
        <taxon>Pseudomonadati</taxon>
        <taxon>Spirochaetota</taxon>
        <taxon>Spirochaetia</taxon>
        <taxon>Spirochaetales</taxon>
        <taxon>Treponemataceae</taxon>
        <taxon>Treponema</taxon>
    </lineage>
</organism>
<dbReference type="KEGG" id="tpi:TREPR_2493"/>
<feature type="region of interest" description="Disordered" evidence="2">
    <location>
        <begin position="39"/>
        <end position="105"/>
    </location>
</feature>
<evidence type="ECO:0000313" key="4">
    <source>
        <dbReference type="Proteomes" id="UP000009223"/>
    </source>
</evidence>
<sequence length="700" mass="76347">MATEKIPSIYDDRGTIGSSNELDQYGVWVKLEPQDMPSDLDFPFPSLAQDGEGDDGDISFDELPNSSLDDEFGLDEVGISFQEEQLPALDSQEHSPPRVENKAAASDLSTQLLMKIAEELSSIKGELSNLKNEISAIHNERPAGASTKTLDEDGGFFDEEDDDKIALTGDELNNIIHNADFIEEAGADANTNPNEDFGFSLASEPIDLSESEDLTPAGEGFFGLSEEDVPDLSEDFSSDAYSEEPEQPVNTPESAAEFSGDVVYDGLGRPLVKFSDSDTDESSEDPFGLSDGDTSDVSEDVSSQSAADDSAELIYDGLGRPLNKISDSGTENPAVEFSPEDLSELENSSPEDFEAKDTEDLKILREDGVEPMTPAPEDISYLEEEPLDGEQLDLRDAIIDEPDLSDGIKETPLEEPSLDNLSLIDLDNMDDIPAVEENLFEEVSFDDLSPDETSVNEDGSSRETNPGDDFSEISFDDIPDAIDESSLDLPDSDLNFDMISEDADLPIQENVQDNVITDDSFESISLFDETSDESSGEEPEIDDDLEQALPEGTKIVLDLPPLDLPLDEIDEFFKEEGLDDLNFSGPGSAENADAGDPTDNIDLLEDLDSLEITLEDEPLATESPAPENDTFVADIPKEASMEIPVPGGTGILSSIKTELRNVLVYMDKLLESLPEEKIEEFAQSEYFDTYKKLFVELGIS</sequence>
<dbReference type="RefSeq" id="WP_015707717.1">
    <property type="nucleotide sequence ID" value="NC_015578.1"/>
</dbReference>
<feature type="coiled-coil region" evidence="1">
    <location>
        <begin position="113"/>
        <end position="140"/>
    </location>
</feature>
<evidence type="ECO:0000256" key="2">
    <source>
        <dbReference type="SAM" id="MobiDB-lite"/>
    </source>
</evidence>
<feature type="region of interest" description="Disordered" evidence="2">
    <location>
        <begin position="442"/>
        <end position="485"/>
    </location>
</feature>
<gene>
    <name evidence="3" type="ordered locus">TREPR_2493</name>
</gene>
<feature type="compositionally biased region" description="Basic and acidic residues" evidence="2">
    <location>
        <begin position="91"/>
        <end position="101"/>
    </location>
</feature>
<feature type="compositionally biased region" description="Basic and acidic residues" evidence="2">
    <location>
        <begin position="353"/>
        <end position="368"/>
    </location>
</feature>
<evidence type="ECO:0000256" key="1">
    <source>
        <dbReference type="SAM" id="Coils"/>
    </source>
</evidence>
<feature type="compositionally biased region" description="Acidic residues" evidence="2">
    <location>
        <begin position="225"/>
        <end position="246"/>
    </location>
</feature>
<dbReference type="OrthoDB" id="346175at2"/>
<dbReference type="Proteomes" id="UP000009223">
    <property type="component" value="Chromosome"/>
</dbReference>
<reference evidence="4" key="1">
    <citation type="submission" date="2009-12" db="EMBL/GenBank/DDBJ databases">
        <title>Complete sequence of Treponema primitia strain ZAS-2.</title>
        <authorList>
            <person name="Tetu S.G."/>
            <person name="Matson E."/>
            <person name="Ren Q."/>
            <person name="Seshadri R."/>
            <person name="Elbourne L."/>
            <person name="Hassan K.A."/>
            <person name="Durkin A."/>
            <person name="Radune D."/>
            <person name="Mohamoud Y."/>
            <person name="Shay R."/>
            <person name="Jin S."/>
            <person name="Zhang X."/>
            <person name="Lucey K."/>
            <person name="Ballor N.R."/>
            <person name="Ottesen E."/>
            <person name="Rosenthal R."/>
            <person name="Allen A."/>
            <person name="Leadbetter J.R."/>
            <person name="Paulsen I.T."/>
        </authorList>
    </citation>
    <scope>NUCLEOTIDE SEQUENCE [LARGE SCALE GENOMIC DNA]</scope>
    <source>
        <strain evidence="4">ATCC BAA-887 / DSM 12427 / ZAS-2</strain>
    </source>
</reference>
<feature type="compositionally biased region" description="Acidic residues" evidence="2">
    <location>
        <begin position="380"/>
        <end position="391"/>
    </location>
</feature>
<feature type="compositionally biased region" description="Acidic residues" evidence="2">
    <location>
        <begin position="469"/>
        <end position="485"/>
    </location>
</feature>
<dbReference type="STRING" id="545694.TREPR_2493"/>
<keyword evidence="4" id="KW-1185">Reference proteome</keyword>
<dbReference type="HOGENOM" id="CLU_393769_0_0_12"/>
<proteinExistence type="predicted"/>
<feature type="compositionally biased region" description="Acidic residues" evidence="2">
    <location>
        <begin position="338"/>
        <end position="352"/>
    </location>
</feature>
<dbReference type="AlphaFoldDB" id="F5YH12"/>
<evidence type="ECO:0000313" key="3">
    <source>
        <dbReference type="EMBL" id="AEF84527.1"/>
    </source>
</evidence>
<feature type="compositionally biased region" description="Acidic residues" evidence="2">
    <location>
        <begin position="51"/>
        <end position="60"/>
    </location>
</feature>
<dbReference type="eggNOG" id="ENOG503478X">
    <property type="taxonomic scope" value="Bacteria"/>
</dbReference>
<protein>
    <submittedName>
        <fullName evidence="3">Uncharacterized protein</fullName>
    </submittedName>
</protein>
<accession>F5YH12</accession>
<keyword evidence="1" id="KW-0175">Coiled coil</keyword>
<feature type="compositionally biased region" description="Polar residues" evidence="2">
    <location>
        <begin position="451"/>
        <end position="464"/>
    </location>
</feature>
<name>F5YH12_TREPZ</name>
<dbReference type="EMBL" id="CP001843">
    <property type="protein sequence ID" value="AEF84527.1"/>
    <property type="molecule type" value="Genomic_DNA"/>
</dbReference>